<sequence>MAYHGRRVDELIAEGSGRIRVWDGMSLSPDQFVQPTSRTEVFANAAQHLDLPEDDPQVHQAAEEHYVAVSPDHMVARAHLRPEKLVEYQRTNHPRRLAYPADARTRIVAHLTEHPGWVAAQFSAAALLGITDFSDGLDASVLNRRGRKPAGSPLQPDQRRFHAFCQPWTLHVGERGLKVTPPMLTLAHCLRSVLTEDDVWPIGAELKQRAHTVRAVQVIDRFRREFGLDEEHIAEALRGLVNHRVLCRILALSSPGMDSPPETVLRLAVTQAVEDLGITFVAQVPVYTDGTVGTPGSERGKGSLLTVIDLASLPARVALFYDGEHHLERSQRDKDARILAWLTAQGWLVFRVSAGMLRKTKQLQADIAGAIAMRLSNAA</sequence>
<feature type="domain" description="DUF559" evidence="1">
    <location>
        <begin position="307"/>
        <end position="358"/>
    </location>
</feature>
<evidence type="ECO:0000259" key="1">
    <source>
        <dbReference type="Pfam" id="PF04480"/>
    </source>
</evidence>
<name>A0ABT2FSK4_9CORY</name>
<evidence type="ECO:0000313" key="3">
    <source>
        <dbReference type="Proteomes" id="UP001205965"/>
    </source>
</evidence>
<protein>
    <submittedName>
        <fullName evidence="2">DUF559 domain-containing protein</fullName>
    </submittedName>
</protein>
<dbReference type="InterPro" id="IPR007569">
    <property type="entry name" value="DUF559"/>
</dbReference>
<keyword evidence="3" id="KW-1185">Reference proteome</keyword>
<evidence type="ECO:0000313" key="2">
    <source>
        <dbReference type="EMBL" id="MCS5478193.1"/>
    </source>
</evidence>
<dbReference type="RefSeq" id="WP_259426235.1">
    <property type="nucleotide sequence ID" value="NZ_JANWTC010000001.1"/>
</dbReference>
<dbReference type="Pfam" id="PF04480">
    <property type="entry name" value="DUF559"/>
    <property type="match status" value="1"/>
</dbReference>
<reference evidence="2 3" key="1">
    <citation type="submission" date="2022-08" db="EMBL/GenBank/DDBJ databases">
        <title>YIM 101645 draft genome.</title>
        <authorList>
            <person name="Chen X."/>
        </authorList>
    </citation>
    <scope>NUCLEOTIDE SEQUENCE [LARGE SCALE GENOMIC DNA]</scope>
    <source>
        <strain evidence="2 3">YIM 101645</strain>
    </source>
</reference>
<accession>A0ABT2FSK4</accession>
<dbReference type="EMBL" id="JANWTC010000001">
    <property type="protein sequence ID" value="MCS5478193.1"/>
    <property type="molecule type" value="Genomic_DNA"/>
</dbReference>
<proteinExistence type="predicted"/>
<gene>
    <name evidence="2" type="ORF">NYP18_00800</name>
</gene>
<dbReference type="Proteomes" id="UP001205965">
    <property type="component" value="Unassembled WGS sequence"/>
</dbReference>
<comment type="caution">
    <text evidence="2">The sequence shown here is derived from an EMBL/GenBank/DDBJ whole genome shotgun (WGS) entry which is preliminary data.</text>
</comment>
<organism evidence="2 3">
    <name type="scientific">Corynebacterium lemuris</name>
    <dbReference type="NCBI Taxonomy" id="1859292"/>
    <lineage>
        <taxon>Bacteria</taxon>
        <taxon>Bacillati</taxon>
        <taxon>Actinomycetota</taxon>
        <taxon>Actinomycetes</taxon>
        <taxon>Mycobacteriales</taxon>
        <taxon>Corynebacteriaceae</taxon>
        <taxon>Corynebacterium</taxon>
    </lineage>
</organism>